<name>A0ACB9HY00_9ASTR</name>
<organism evidence="1 2">
    <name type="scientific">Smallanthus sonchifolius</name>
    <dbReference type="NCBI Taxonomy" id="185202"/>
    <lineage>
        <taxon>Eukaryota</taxon>
        <taxon>Viridiplantae</taxon>
        <taxon>Streptophyta</taxon>
        <taxon>Embryophyta</taxon>
        <taxon>Tracheophyta</taxon>
        <taxon>Spermatophyta</taxon>
        <taxon>Magnoliopsida</taxon>
        <taxon>eudicotyledons</taxon>
        <taxon>Gunneridae</taxon>
        <taxon>Pentapetalae</taxon>
        <taxon>asterids</taxon>
        <taxon>campanulids</taxon>
        <taxon>Asterales</taxon>
        <taxon>Asteraceae</taxon>
        <taxon>Asteroideae</taxon>
        <taxon>Heliantheae alliance</taxon>
        <taxon>Millerieae</taxon>
        <taxon>Smallanthus</taxon>
    </lineage>
</organism>
<comment type="caution">
    <text evidence="1">The sequence shown here is derived from an EMBL/GenBank/DDBJ whole genome shotgun (WGS) entry which is preliminary data.</text>
</comment>
<evidence type="ECO:0000313" key="1">
    <source>
        <dbReference type="EMBL" id="KAI3800208.1"/>
    </source>
</evidence>
<evidence type="ECO:0000313" key="2">
    <source>
        <dbReference type="Proteomes" id="UP001056120"/>
    </source>
</evidence>
<proteinExistence type="predicted"/>
<protein>
    <submittedName>
        <fullName evidence="1">Uncharacterized protein</fullName>
    </submittedName>
</protein>
<keyword evidence="2" id="KW-1185">Reference proteome</keyword>
<reference evidence="2" key="1">
    <citation type="journal article" date="2022" name="Mol. Ecol. Resour.">
        <title>The genomes of chicory, endive, great burdock and yacon provide insights into Asteraceae palaeo-polyploidization history and plant inulin production.</title>
        <authorList>
            <person name="Fan W."/>
            <person name="Wang S."/>
            <person name="Wang H."/>
            <person name="Wang A."/>
            <person name="Jiang F."/>
            <person name="Liu H."/>
            <person name="Zhao H."/>
            <person name="Xu D."/>
            <person name="Zhang Y."/>
        </authorList>
    </citation>
    <scope>NUCLEOTIDE SEQUENCE [LARGE SCALE GENOMIC DNA]</scope>
    <source>
        <strain evidence="2">cv. Yunnan</strain>
    </source>
</reference>
<reference evidence="1 2" key="2">
    <citation type="journal article" date="2022" name="Mol. Ecol. Resour.">
        <title>The genomes of chicory, endive, great burdock and yacon provide insights into Asteraceae paleo-polyploidization history and plant inulin production.</title>
        <authorList>
            <person name="Fan W."/>
            <person name="Wang S."/>
            <person name="Wang H."/>
            <person name="Wang A."/>
            <person name="Jiang F."/>
            <person name="Liu H."/>
            <person name="Zhao H."/>
            <person name="Xu D."/>
            <person name="Zhang Y."/>
        </authorList>
    </citation>
    <scope>NUCLEOTIDE SEQUENCE [LARGE SCALE GENOMIC DNA]</scope>
    <source>
        <strain evidence="2">cv. Yunnan</strain>
        <tissue evidence="1">Leaves</tissue>
    </source>
</reference>
<sequence>MVVLSNNFSPSSVSTHVGFLQIAECNNLAFLSVDLINTVSSRSKKRKQEDENAVNHDDNKAAKIKDAVNKGKAKQTFQPHDSDSNFERPLNNSTTKDQKTRQKEIMKSKGFERIKARSAKAL</sequence>
<dbReference type="Proteomes" id="UP001056120">
    <property type="component" value="Linkage Group LG11"/>
</dbReference>
<accession>A0ACB9HY00</accession>
<dbReference type="EMBL" id="CM042028">
    <property type="protein sequence ID" value="KAI3800208.1"/>
    <property type="molecule type" value="Genomic_DNA"/>
</dbReference>
<gene>
    <name evidence="1" type="ORF">L1987_35519</name>
</gene>